<protein>
    <submittedName>
        <fullName evidence="2">IS701 family transposase</fullName>
    </submittedName>
</protein>
<dbReference type="NCBIfam" id="NF033540">
    <property type="entry name" value="transpos_IS701"/>
    <property type="match status" value="1"/>
</dbReference>
<comment type="caution">
    <text evidence="2">The sequence shown here is derived from an EMBL/GenBank/DDBJ whole genome shotgun (WGS) entry which is preliminary data.</text>
</comment>
<dbReference type="InterPro" id="IPR039365">
    <property type="entry name" value="IS701-like"/>
</dbReference>
<dbReference type="Proteomes" id="UP000281564">
    <property type="component" value="Unassembled WGS sequence"/>
</dbReference>
<name>A0A3A6QCP3_9EURY</name>
<evidence type="ECO:0000313" key="2">
    <source>
        <dbReference type="EMBL" id="RJX50622.1"/>
    </source>
</evidence>
<feature type="domain" description="Transposase IS701-like DDE" evidence="1">
    <location>
        <begin position="38"/>
        <end position="320"/>
    </location>
</feature>
<keyword evidence="3" id="KW-1185">Reference proteome</keyword>
<dbReference type="EMBL" id="QMDW01000005">
    <property type="protein sequence ID" value="RJX50622.1"/>
    <property type="molecule type" value="Genomic_DNA"/>
</dbReference>
<dbReference type="RefSeq" id="WP_120083814.1">
    <property type="nucleotide sequence ID" value="NZ_QMDW01000005.1"/>
</dbReference>
<dbReference type="Pfam" id="PF13546">
    <property type="entry name" value="DDE_5"/>
    <property type="match status" value="1"/>
</dbReference>
<dbReference type="OrthoDB" id="194318at2157"/>
<dbReference type="PANTHER" id="PTHR33627">
    <property type="entry name" value="TRANSPOSASE"/>
    <property type="match status" value="1"/>
</dbReference>
<reference evidence="2 3" key="1">
    <citation type="submission" date="2018-06" db="EMBL/GenBank/DDBJ databases">
        <title>Halonotius sp. F13-13 a new haloarchaeeon isolated from a solar saltern from Isla Cristina, Huelva, Spain.</title>
        <authorList>
            <person name="Duran-Viseras A."/>
            <person name="Sanchez-Porro C."/>
            <person name="Ventosa A."/>
        </authorList>
    </citation>
    <scope>NUCLEOTIDE SEQUENCE [LARGE SCALE GENOMIC DNA]</scope>
    <source>
        <strain evidence="2 3">CECT 7525</strain>
    </source>
</reference>
<dbReference type="PANTHER" id="PTHR33627:SF1">
    <property type="entry name" value="TRANSPOSASE"/>
    <property type="match status" value="1"/>
</dbReference>
<dbReference type="InterPro" id="IPR038721">
    <property type="entry name" value="IS701-like_DDE_dom"/>
</dbReference>
<sequence>MNELAHDHGDAAGFLRQYQACFATRADGSSWPNWETTWRRGTQYFRGLIRPGSNKSIAGIASMVDIKQEKLERFVRESAWKYKNVEEHLRQTAPEAAQGAASALILDGMGIPKKGHDSVGVGRQWCGATGKMDNCQVTVNLTLASPGQHRNADQISWPLGMRLYTPKKWIGDNSSIYDSIQEQQQYAKRRKEAGIPNDIEYQPKHKIGGDLVEEAADSGLDFGCVLGDSNFGKSTQLRRRLRAEAIPYALELVPSKFPVIDEETPLQEESESGSDDPDETRWEISEDEEIFSPEDLAQEVEDTDTEREWEHIHWAEGTKETLSGEFYRTRVRVVTDRANREVGEETGWLLIEKTTDDDEDDSTVSVKAWICWNLDESSLEELVQWTHLRWSIERFHEDIKQHLGADEFQGRSWDGFHRHLAVVMLAHAFIATHRLEAGQDLSSFEVVMQRIVREAAIQQLMENLNFDRETATDAAEEMLQGFTDWRIPDL</sequence>
<dbReference type="AlphaFoldDB" id="A0A3A6QCP3"/>
<dbReference type="SUPFAM" id="SSF53098">
    <property type="entry name" value="Ribonuclease H-like"/>
    <property type="match status" value="1"/>
</dbReference>
<gene>
    <name evidence="2" type="ORF">DP106_04995</name>
</gene>
<proteinExistence type="predicted"/>
<accession>A0A3A6QCP3</accession>
<organism evidence="2 3">
    <name type="scientific">Halonotius pteroides</name>
    <dbReference type="NCBI Taxonomy" id="268735"/>
    <lineage>
        <taxon>Archaea</taxon>
        <taxon>Methanobacteriati</taxon>
        <taxon>Methanobacteriota</taxon>
        <taxon>Stenosarchaea group</taxon>
        <taxon>Halobacteria</taxon>
        <taxon>Halobacteriales</taxon>
        <taxon>Haloferacaceae</taxon>
        <taxon>Halonotius</taxon>
    </lineage>
</organism>
<evidence type="ECO:0000259" key="1">
    <source>
        <dbReference type="Pfam" id="PF13546"/>
    </source>
</evidence>
<dbReference type="InterPro" id="IPR012337">
    <property type="entry name" value="RNaseH-like_sf"/>
</dbReference>
<evidence type="ECO:0000313" key="3">
    <source>
        <dbReference type="Proteomes" id="UP000281564"/>
    </source>
</evidence>